<evidence type="ECO:0000313" key="1">
    <source>
        <dbReference type="EMBL" id="PON38797.1"/>
    </source>
</evidence>
<dbReference type="Proteomes" id="UP000237105">
    <property type="component" value="Unassembled WGS sequence"/>
</dbReference>
<sequence>MPCTLISISCFIHNSFPLIHIDLQTSNSHVNVIILRFETPVSHRIPHHLILVQGHRFHMLHPPRWSFDNLLWPFPSNSHPFSPNLSTKTLTFTNSHNPIFHLLSQEPINQIFSIRTITHRRINRRRIITLSRLPTMAIIIIRNLHNLMV</sequence>
<proteinExistence type="predicted"/>
<comment type="caution">
    <text evidence="1">The sequence shown here is derived from an EMBL/GenBank/DDBJ whole genome shotgun (WGS) entry which is preliminary data.</text>
</comment>
<dbReference type="AlphaFoldDB" id="A0A2P5AQK1"/>
<evidence type="ECO:0000313" key="2">
    <source>
        <dbReference type="Proteomes" id="UP000237105"/>
    </source>
</evidence>
<name>A0A2P5AQK1_PARAD</name>
<keyword evidence="2" id="KW-1185">Reference proteome</keyword>
<protein>
    <submittedName>
        <fullName evidence="1">Uncharacterized protein</fullName>
    </submittedName>
</protein>
<organism evidence="1 2">
    <name type="scientific">Parasponia andersonii</name>
    <name type="common">Sponia andersonii</name>
    <dbReference type="NCBI Taxonomy" id="3476"/>
    <lineage>
        <taxon>Eukaryota</taxon>
        <taxon>Viridiplantae</taxon>
        <taxon>Streptophyta</taxon>
        <taxon>Embryophyta</taxon>
        <taxon>Tracheophyta</taxon>
        <taxon>Spermatophyta</taxon>
        <taxon>Magnoliopsida</taxon>
        <taxon>eudicotyledons</taxon>
        <taxon>Gunneridae</taxon>
        <taxon>Pentapetalae</taxon>
        <taxon>rosids</taxon>
        <taxon>fabids</taxon>
        <taxon>Rosales</taxon>
        <taxon>Cannabaceae</taxon>
        <taxon>Parasponia</taxon>
    </lineage>
</organism>
<dbReference type="OrthoDB" id="10342320at2759"/>
<gene>
    <name evidence="1" type="ORF">PanWU01x14_309900</name>
</gene>
<accession>A0A2P5AQK1</accession>
<dbReference type="EMBL" id="JXTB01000485">
    <property type="protein sequence ID" value="PON38797.1"/>
    <property type="molecule type" value="Genomic_DNA"/>
</dbReference>
<reference evidence="2" key="1">
    <citation type="submission" date="2016-06" db="EMBL/GenBank/DDBJ databases">
        <title>Parallel loss of symbiosis genes in relatives of nitrogen-fixing non-legume Parasponia.</title>
        <authorList>
            <person name="Van Velzen R."/>
            <person name="Holmer R."/>
            <person name="Bu F."/>
            <person name="Rutten L."/>
            <person name="Van Zeijl A."/>
            <person name="Liu W."/>
            <person name="Santuari L."/>
            <person name="Cao Q."/>
            <person name="Sharma T."/>
            <person name="Shen D."/>
            <person name="Roswanjaya Y."/>
            <person name="Wardhani T."/>
            <person name="Kalhor M.S."/>
            <person name="Jansen J."/>
            <person name="Van den Hoogen J."/>
            <person name="Gungor B."/>
            <person name="Hartog M."/>
            <person name="Hontelez J."/>
            <person name="Verver J."/>
            <person name="Yang W.-C."/>
            <person name="Schijlen E."/>
            <person name="Repin R."/>
            <person name="Schilthuizen M."/>
            <person name="Schranz E."/>
            <person name="Heidstra R."/>
            <person name="Miyata K."/>
            <person name="Fedorova E."/>
            <person name="Kohlen W."/>
            <person name="Bisseling T."/>
            <person name="Smit S."/>
            <person name="Geurts R."/>
        </authorList>
    </citation>
    <scope>NUCLEOTIDE SEQUENCE [LARGE SCALE GENOMIC DNA]</scope>
    <source>
        <strain evidence="2">cv. WU1-14</strain>
    </source>
</reference>